<evidence type="ECO:0000313" key="1">
    <source>
        <dbReference type="EMBL" id="WEL37956.1"/>
    </source>
</evidence>
<keyword evidence="4" id="KW-1185">Reference proteome</keyword>
<accession>A0ABY8CHQ5</accession>
<dbReference type="Proteomes" id="UP001217963">
    <property type="component" value="Chromosome I"/>
</dbReference>
<name>A0ABY8CHQ5_ENCHE</name>
<sequence>MMMRVATLHGLVGPLYFADGLYFSLCELMRVRMGGLNEKVRDEGILLFIPDYGYCC</sequence>
<keyword evidence="1" id="KW-0251">Elongation factor</keyword>
<dbReference type="EMBL" id="CP119066">
    <property type="protein sequence ID" value="WEL38726.1"/>
    <property type="molecule type" value="Genomic_DNA"/>
</dbReference>
<evidence type="ECO:0000313" key="2">
    <source>
        <dbReference type="EMBL" id="WEL37977.1"/>
    </source>
</evidence>
<dbReference type="Proteomes" id="UP001217963">
    <property type="component" value="Chromosome V"/>
</dbReference>
<evidence type="ECO:0000313" key="4">
    <source>
        <dbReference type="Proteomes" id="UP001217963"/>
    </source>
</evidence>
<dbReference type="EMBL" id="CP119062">
    <property type="protein sequence ID" value="WEL37956.1"/>
    <property type="molecule type" value="Genomic_DNA"/>
</dbReference>
<proteinExistence type="predicted"/>
<gene>
    <name evidence="1" type="ORF">PFJ87_01g02120</name>
    <name evidence="2" type="ORF">PFJ87_02g00130</name>
    <name evidence="3" type="ORF">PFJ87_05g01970</name>
</gene>
<keyword evidence="1" id="KW-0648">Protein biosynthesis</keyword>
<organism evidence="1 4">
    <name type="scientific">Encephalitozoon hellem</name>
    <name type="common">Microsporidian parasite</name>
    <dbReference type="NCBI Taxonomy" id="27973"/>
    <lineage>
        <taxon>Eukaryota</taxon>
        <taxon>Fungi</taxon>
        <taxon>Fungi incertae sedis</taxon>
        <taxon>Microsporidia</taxon>
        <taxon>Unikaryonidae</taxon>
        <taxon>Encephalitozoon</taxon>
    </lineage>
</organism>
<protein>
    <submittedName>
        <fullName evidence="1">Selenocysteine-specific elongation factor</fullName>
    </submittedName>
</protein>
<evidence type="ECO:0000313" key="3">
    <source>
        <dbReference type="EMBL" id="WEL38726.1"/>
    </source>
</evidence>
<dbReference type="GO" id="GO:0003746">
    <property type="term" value="F:translation elongation factor activity"/>
    <property type="evidence" value="ECO:0007669"/>
    <property type="project" value="UniProtKB-KW"/>
</dbReference>
<dbReference type="EMBL" id="CP119063">
    <property type="protein sequence ID" value="WEL37977.1"/>
    <property type="molecule type" value="Genomic_DNA"/>
</dbReference>
<reference evidence="1 4" key="1">
    <citation type="submission" date="2023-02" db="EMBL/GenBank/DDBJ databases">
        <title>Encephalitozoon hellem ATCC 50451 complete genome.</title>
        <authorList>
            <person name="Mascarenhas dos Santos A.C."/>
            <person name="Julian A.T."/>
            <person name="Pombert J.-F."/>
        </authorList>
    </citation>
    <scope>NUCLEOTIDE SEQUENCE [LARGE SCALE GENOMIC DNA]</scope>
    <source>
        <strain evidence="1 4">ATCC 50451</strain>
    </source>
</reference>
<dbReference type="Proteomes" id="UP001217963">
    <property type="component" value="Chromosome II"/>
</dbReference>